<evidence type="ECO:0000256" key="5">
    <source>
        <dbReference type="ARBA" id="ARBA00022927"/>
    </source>
</evidence>
<keyword evidence="3 8" id="KW-0813">Transport</keyword>
<accession>A0A217EHC8</accession>
<keyword evidence="7" id="KW-0998">Cell outer membrane</keyword>
<dbReference type="PROSITE" id="PS00875">
    <property type="entry name" value="T2SP_D"/>
    <property type="match status" value="1"/>
</dbReference>
<dbReference type="AlphaFoldDB" id="A0A217EHC8"/>
<dbReference type="InterPro" id="IPR004846">
    <property type="entry name" value="T2SS/T3SS_dom"/>
</dbReference>
<evidence type="ECO:0000256" key="3">
    <source>
        <dbReference type="ARBA" id="ARBA00022448"/>
    </source>
</evidence>
<feature type="domain" description="Secretin/TonB short N-terminal" evidence="10">
    <location>
        <begin position="302"/>
        <end position="350"/>
    </location>
</feature>
<proteinExistence type="inferred from homology"/>
<evidence type="ECO:0000259" key="10">
    <source>
        <dbReference type="SMART" id="SM00965"/>
    </source>
</evidence>
<evidence type="ECO:0000256" key="2">
    <source>
        <dbReference type="ARBA" id="ARBA00006304"/>
    </source>
</evidence>
<sequence length="717" mass="77570">MYLGTYRSLLGGIVITASISTVQASGLTITSITPIQTLDTTELRVAFNNLPSQPTAYQLEKPARLILDFPKTQSVSGLKDIAIANSKLVKQFNVVADTDKTRLTIDLKSEAKFSAKSDGNNYVLKISPAVTPASVGKLPIQAVAAVEKPQALQVAKPTQGVSKIDFQRSSKGDGQVLIGLLDSNTPVDVQQKNGKIIVRLVGAKIPLDLVRRLNVNDFATLVSGINSFNDGSNGVIEIQNNGSFDYMAYQTENKLIINVSPKISQQSTSINESKYTGKKVSLDFQDIEVRRVLQLLADFSGVNIIAADSVQGNITLRLKDVPYDQALDVILNAKNLAKKQTGNVVWISPITEMIKYDEDQAKRYMQSATLVPLVTEYIQLNYAKASEIFKLLKNSEKNNASQTDKNELKTQEQVEKNSAAKESENQFLISSRGSVVADERTNTIIINETPQKIEQIQKLIKKLDSAVKQVMVEARIVRASTDFSRSMGIKWGYSGRSSENGGGTLYGSTINNVVGLRNNGTTTDNNLNVDLGSTLAGSSSIAFGLLNTANSILNLELSALQSDGLGEVLSTPKVMTGDKQEAVIRSGAKVPYTTSSANNGTTTTFQDAVLELKVTPSITPDGSIQMKLNITKDTLGILTEAGYAIDTNMLQTNVLVGDGETVVLGGLYENTTSNGTNKVPVLGDIPVVGNLFKNKTRTEAKRELLIFITPRIVNDTF</sequence>
<comment type="similarity">
    <text evidence="2">Belongs to the bacterial secretin family. PilQ subfamily.</text>
</comment>
<feature type="compositionally biased region" description="Basic and acidic residues" evidence="9">
    <location>
        <begin position="404"/>
        <end position="423"/>
    </location>
</feature>
<dbReference type="InterPro" id="IPR021731">
    <property type="entry name" value="AMIN_dom"/>
</dbReference>
<organism evidence="11 12">
    <name type="scientific">Acinetobacter apis</name>
    <dbReference type="NCBI Taxonomy" id="1229165"/>
    <lineage>
        <taxon>Bacteria</taxon>
        <taxon>Pseudomonadati</taxon>
        <taxon>Pseudomonadota</taxon>
        <taxon>Gammaproteobacteria</taxon>
        <taxon>Moraxellales</taxon>
        <taxon>Moraxellaceae</taxon>
        <taxon>Acinetobacter</taxon>
    </lineage>
</organism>
<evidence type="ECO:0000313" key="12">
    <source>
        <dbReference type="Proteomes" id="UP000243463"/>
    </source>
</evidence>
<evidence type="ECO:0000256" key="7">
    <source>
        <dbReference type="ARBA" id="ARBA00023237"/>
    </source>
</evidence>
<dbReference type="InterPro" id="IPR004845">
    <property type="entry name" value="T2SS_GspD_CS"/>
</dbReference>
<comment type="subcellular location">
    <subcellularLocation>
        <location evidence="1 8">Cell outer membrane</location>
    </subcellularLocation>
</comment>
<keyword evidence="4" id="KW-0732">Signal</keyword>
<dbReference type="Pfam" id="PF00263">
    <property type="entry name" value="Secretin"/>
    <property type="match status" value="1"/>
</dbReference>
<protein>
    <submittedName>
        <fullName evidence="11">Type IV pilus assembly protein PilQ</fullName>
    </submittedName>
</protein>
<dbReference type="PANTHER" id="PTHR30604:SF1">
    <property type="entry name" value="DNA UTILIZATION PROTEIN HOFQ"/>
    <property type="match status" value="1"/>
</dbReference>
<dbReference type="PANTHER" id="PTHR30604">
    <property type="entry name" value="PROTEIN TRANSPORT PROTEIN HOFQ"/>
    <property type="match status" value="1"/>
</dbReference>
<dbReference type="InterPro" id="IPR013355">
    <property type="entry name" value="Pilus_4_PilQ"/>
</dbReference>
<keyword evidence="6" id="KW-0472">Membrane</keyword>
<dbReference type="Gene3D" id="3.30.1370.130">
    <property type="match status" value="1"/>
</dbReference>
<dbReference type="InterPro" id="IPR005644">
    <property type="entry name" value="NolW-like"/>
</dbReference>
<keyword evidence="12" id="KW-1185">Reference proteome</keyword>
<name>A0A217EHC8_9GAMM</name>
<evidence type="ECO:0000313" key="11">
    <source>
        <dbReference type="EMBL" id="SNQ29764.1"/>
    </source>
</evidence>
<dbReference type="Gene3D" id="2.60.40.3470">
    <property type="match status" value="1"/>
</dbReference>
<dbReference type="Gene3D" id="2.60.40.3500">
    <property type="match status" value="1"/>
</dbReference>
<evidence type="ECO:0000256" key="1">
    <source>
        <dbReference type="ARBA" id="ARBA00004442"/>
    </source>
</evidence>
<dbReference type="Pfam" id="PF11741">
    <property type="entry name" value="AMIN"/>
    <property type="match status" value="2"/>
</dbReference>
<dbReference type="InterPro" id="IPR038591">
    <property type="entry name" value="NolW-like_sf"/>
</dbReference>
<dbReference type="Pfam" id="PF07660">
    <property type="entry name" value="STN"/>
    <property type="match status" value="1"/>
</dbReference>
<evidence type="ECO:0000256" key="8">
    <source>
        <dbReference type="RuleBase" id="RU004004"/>
    </source>
</evidence>
<dbReference type="Gene3D" id="3.30.1370.120">
    <property type="match status" value="1"/>
</dbReference>
<dbReference type="InterPro" id="IPR001775">
    <property type="entry name" value="GspD/PilQ"/>
</dbReference>
<dbReference type="NCBIfam" id="TIGR02515">
    <property type="entry name" value="IV_pilus_PilQ"/>
    <property type="match status" value="1"/>
</dbReference>
<dbReference type="Pfam" id="PF03958">
    <property type="entry name" value="Secretin_N"/>
    <property type="match status" value="1"/>
</dbReference>
<gene>
    <name evidence="11" type="ORF">SAMN05444584_1733</name>
</gene>
<dbReference type="SMART" id="SM00965">
    <property type="entry name" value="STN"/>
    <property type="match status" value="1"/>
</dbReference>
<feature type="region of interest" description="Disordered" evidence="9">
    <location>
        <begin position="400"/>
        <end position="423"/>
    </location>
</feature>
<dbReference type="EMBL" id="FZLN01000003">
    <property type="protein sequence ID" value="SNQ29764.1"/>
    <property type="molecule type" value="Genomic_DNA"/>
</dbReference>
<evidence type="ECO:0000256" key="4">
    <source>
        <dbReference type="ARBA" id="ARBA00022729"/>
    </source>
</evidence>
<evidence type="ECO:0000256" key="6">
    <source>
        <dbReference type="ARBA" id="ARBA00023136"/>
    </source>
</evidence>
<dbReference type="InterPro" id="IPR051808">
    <property type="entry name" value="Type_IV_pilus_biogenesis"/>
</dbReference>
<keyword evidence="5" id="KW-0653">Protein transport</keyword>
<dbReference type="GO" id="GO:0009306">
    <property type="term" value="P:protein secretion"/>
    <property type="evidence" value="ECO:0007669"/>
    <property type="project" value="InterPro"/>
</dbReference>
<dbReference type="PRINTS" id="PR00811">
    <property type="entry name" value="BCTERIALGSPD"/>
</dbReference>
<dbReference type="OrthoDB" id="9779724at2"/>
<evidence type="ECO:0000256" key="9">
    <source>
        <dbReference type="SAM" id="MobiDB-lite"/>
    </source>
</evidence>
<reference evidence="12" key="1">
    <citation type="submission" date="2017-06" db="EMBL/GenBank/DDBJ databases">
        <authorList>
            <person name="Varghese N."/>
            <person name="Submissions S."/>
        </authorList>
    </citation>
    <scope>NUCLEOTIDE SEQUENCE [LARGE SCALE GENOMIC DNA]</scope>
    <source>
        <strain evidence="12">ANC 5114</strain>
    </source>
</reference>
<dbReference type="Proteomes" id="UP000243463">
    <property type="component" value="Unassembled WGS sequence"/>
</dbReference>
<dbReference type="GO" id="GO:0009279">
    <property type="term" value="C:cell outer membrane"/>
    <property type="evidence" value="ECO:0007669"/>
    <property type="project" value="UniProtKB-SubCell"/>
</dbReference>
<dbReference type="InterPro" id="IPR011662">
    <property type="entry name" value="Secretin/TonB_short_N"/>
</dbReference>
<dbReference type="RefSeq" id="WP_088823809.1">
    <property type="nucleotide sequence ID" value="NZ_FZLN01000003.1"/>
</dbReference>